<evidence type="ECO:0000313" key="2">
    <source>
        <dbReference type="EMBL" id="KAJ1155529.1"/>
    </source>
</evidence>
<comment type="caution">
    <text evidence="2">The sequence shown here is derived from an EMBL/GenBank/DDBJ whole genome shotgun (WGS) entry which is preliminary data.</text>
</comment>
<organism evidence="2 3">
    <name type="scientific">Pleurodeles waltl</name>
    <name type="common">Iberian ribbed newt</name>
    <dbReference type="NCBI Taxonomy" id="8319"/>
    <lineage>
        <taxon>Eukaryota</taxon>
        <taxon>Metazoa</taxon>
        <taxon>Chordata</taxon>
        <taxon>Craniata</taxon>
        <taxon>Vertebrata</taxon>
        <taxon>Euteleostomi</taxon>
        <taxon>Amphibia</taxon>
        <taxon>Batrachia</taxon>
        <taxon>Caudata</taxon>
        <taxon>Salamandroidea</taxon>
        <taxon>Salamandridae</taxon>
        <taxon>Pleurodelinae</taxon>
        <taxon>Pleurodeles</taxon>
    </lineage>
</organism>
<keyword evidence="3" id="KW-1185">Reference proteome</keyword>
<name>A0AAV7RTA2_PLEWA</name>
<dbReference type="Proteomes" id="UP001066276">
    <property type="component" value="Chromosome 5"/>
</dbReference>
<feature type="compositionally biased region" description="Polar residues" evidence="1">
    <location>
        <begin position="25"/>
        <end position="40"/>
    </location>
</feature>
<dbReference type="AlphaFoldDB" id="A0AAV7RTA2"/>
<protein>
    <submittedName>
        <fullName evidence="2">Uncharacterized protein</fullName>
    </submittedName>
</protein>
<dbReference type="EMBL" id="JANPWB010000009">
    <property type="protein sequence ID" value="KAJ1155529.1"/>
    <property type="molecule type" value="Genomic_DNA"/>
</dbReference>
<gene>
    <name evidence="2" type="ORF">NDU88_008259</name>
</gene>
<evidence type="ECO:0000313" key="3">
    <source>
        <dbReference type="Proteomes" id="UP001066276"/>
    </source>
</evidence>
<proteinExistence type="predicted"/>
<sequence>MTYKSAILSENGTVEHAVEDKETRSTVTERNTPPNLTQSEPAAYHARIGEAQPPLRDRAGTTAAVIYASNYDHVSGPCSARCTAKNGAGGVDSFKGASRRMDKSRYYIGVLAEHEYQSIPGLVYYPLKINYLHTFLIYYDDSLYC</sequence>
<accession>A0AAV7RTA2</accession>
<evidence type="ECO:0000256" key="1">
    <source>
        <dbReference type="SAM" id="MobiDB-lite"/>
    </source>
</evidence>
<feature type="region of interest" description="Disordered" evidence="1">
    <location>
        <begin position="1"/>
        <end position="42"/>
    </location>
</feature>
<reference evidence="2" key="1">
    <citation type="journal article" date="2022" name="bioRxiv">
        <title>Sequencing and chromosome-scale assembly of the giantPleurodeles waltlgenome.</title>
        <authorList>
            <person name="Brown T."/>
            <person name="Elewa A."/>
            <person name="Iarovenko S."/>
            <person name="Subramanian E."/>
            <person name="Araus A.J."/>
            <person name="Petzold A."/>
            <person name="Susuki M."/>
            <person name="Suzuki K.-i.T."/>
            <person name="Hayashi T."/>
            <person name="Toyoda A."/>
            <person name="Oliveira C."/>
            <person name="Osipova E."/>
            <person name="Leigh N.D."/>
            <person name="Simon A."/>
            <person name="Yun M.H."/>
        </authorList>
    </citation>
    <scope>NUCLEOTIDE SEQUENCE</scope>
    <source>
        <strain evidence="2">20211129_DDA</strain>
        <tissue evidence="2">Liver</tissue>
    </source>
</reference>